<evidence type="ECO:0000313" key="1">
    <source>
        <dbReference type="EMBL" id="TWU24050.1"/>
    </source>
</evidence>
<comment type="caution">
    <text evidence="1">The sequence shown here is derived from an EMBL/GenBank/DDBJ whole genome shotgun (WGS) entry which is preliminary data.</text>
</comment>
<protein>
    <submittedName>
        <fullName evidence="1">Uncharacterized protein</fullName>
    </submittedName>
</protein>
<keyword evidence="2" id="KW-1185">Reference proteome</keyword>
<evidence type="ECO:0000313" key="2">
    <source>
        <dbReference type="Proteomes" id="UP000316304"/>
    </source>
</evidence>
<reference evidence="1 2" key="1">
    <citation type="submission" date="2019-02" db="EMBL/GenBank/DDBJ databases">
        <title>Deep-cultivation of Planctomycetes and their phenomic and genomic characterization uncovers novel biology.</title>
        <authorList>
            <person name="Wiegand S."/>
            <person name="Jogler M."/>
            <person name="Boedeker C."/>
            <person name="Pinto D."/>
            <person name="Vollmers J."/>
            <person name="Rivas-Marin E."/>
            <person name="Kohn T."/>
            <person name="Peeters S.H."/>
            <person name="Heuer A."/>
            <person name="Rast P."/>
            <person name="Oberbeckmann S."/>
            <person name="Bunk B."/>
            <person name="Jeske O."/>
            <person name="Meyerdierks A."/>
            <person name="Storesund J.E."/>
            <person name="Kallscheuer N."/>
            <person name="Luecker S."/>
            <person name="Lage O.M."/>
            <person name="Pohl T."/>
            <person name="Merkel B.J."/>
            <person name="Hornburger P."/>
            <person name="Mueller R.-W."/>
            <person name="Bruemmer F."/>
            <person name="Labrenz M."/>
            <person name="Spormann A.M."/>
            <person name="Op Den Camp H."/>
            <person name="Overmann J."/>
            <person name="Amann R."/>
            <person name="Jetten M.S.M."/>
            <person name="Mascher T."/>
            <person name="Medema M.H."/>
            <person name="Devos D.P."/>
            <person name="Kaster A.-K."/>
            <person name="Ovreas L."/>
            <person name="Rohde M."/>
            <person name="Galperin M.Y."/>
            <person name="Jogler C."/>
        </authorList>
    </citation>
    <scope>NUCLEOTIDE SEQUENCE [LARGE SCALE GENOMIC DNA]</scope>
    <source>
        <strain evidence="1 2">Pla52o</strain>
    </source>
</reference>
<dbReference type="EMBL" id="SJPT01000003">
    <property type="protein sequence ID" value="TWU24050.1"/>
    <property type="molecule type" value="Genomic_DNA"/>
</dbReference>
<gene>
    <name evidence="1" type="ORF">Pla52o_19730</name>
</gene>
<accession>A0A5C6CHA7</accession>
<dbReference type="Proteomes" id="UP000316304">
    <property type="component" value="Unassembled WGS sequence"/>
</dbReference>
<name>A0A5C6CHA7_9BACT</name>
<organism evidence="1 2">
    <name type="scientific">Novipirellula galeiformis</name>
    <dbReference type="NCBI Taxonomy" id="2528004"/>
    <lineage>
        <taxon>Bacteria</taxon>
        <taxon>Pseudomonadati</taxon>
        <taxon>Planctomycetota</taxon>
        <taxon>Planctomycetia</taxon>
        <taxon>Pirellulales</taxon>
        <taxon>Pirellulaceae</taxon>
        <taxon>Novipirellula</taxon>
    </lineage>
</organism>
<proteinExistence type="predicted"/>
<sequence>MNQSPMPIPARKNWHHRVHQCAEKPAAHKASYPPLARIVLIGHLQRTGPTPSLAPPELETFRSMIDEAVLI</sequence>
<dbReference type="AlphaFoldDB" id="A0A5C6CHA7"/>